<organism evidence="2 3">
    <name type="scientific">Mycolicibacterium komossense</name>
    <dbReference type="NCBI Taxonomy" id="1779"/>
    <lineage>
        <taxon>Bacteria</taxon>
        <taxon>Bacillati</taxon>
        <taxon>Actinomycetota</taxon>
        <taxon>Actinomycetes</taxon>
        <taxon>Mycobacteriales</taxon>
        <taxon>Mycobacteriaceae</taxon>
        <taxon>Mycolicibacterium</taxon>
    </lineage>
</organism>
<protein>
    <submittedName>
        <fullName evidence="2">Uncharacterized protein</fullName>
    </submittedName>
</protein>
<accession>A0ABT3CKE1</accession>
<gene>
    <name evidence="2" type="ORF">H7J73_28290</name>
</gene>
<feature type="transmembrane region" description="Helical" evidence="1">
    <location>
        <begin position="94"/>
        <end position="112"/>
    </location>
</feature>
<keyword evidence="1" id="KW-0472">Membrane</keyword>
<feature type="transmembrane region" description="Helical" evidence="1">
    <location>
        <begin position="118"/>
        <end position="142"/>
    </location>
</feature>
<sequence>MGGGFAYLAARQHADLTGILPSSTAGEDRGAGSLLGAFVLVLLAIDGILCAVASALFLPLYIGRLPFPISAVIAGLVNAALVWAAMYWTPSNRFAALPLWTWLLTVGALTFAGPGGDIVFSDIGLMLLLLVLGSGPAGWLLWRRNQSNQLPPAGRQLVNRKQTG</sequence>
<evidence type="ECO:0000313" key="3">
    <source>
        <dbReference type="Proteomes" id="UP001526201"/>
    </source>
</evidence>
<keyword evidence="1" id="KW-0812">Transmembrane</keyword>
<feature type="transmembrane region" description="Helical" evidence="1">
    <location>
        <begin position="67"/>
        <end position="87"/>
    </location>
</feature>
<dbReference type="EMBL" id="JACKTY010000047">
    <property type="protein sequence ID" value="MCV7229915.1"/>
    <property type="molecule type" value="Genomic_DNA"/>
</dbReference>
<proteinExistence type="predicted"/>
<keyword evidence="3" id="KW-1185">Reference proteome</keyword>
<comment type="caution">
    <text evidence="2">The sequence shown here is derived from an EMBL/GenBank/DDBJ whole genome shotgun (WGS) entry which is preliminary data.</text>
</comment>
<evidence type="ECO:0000256" key="1">
    <source>
        <dbReference type="SAM" id="Phobius"/>
    </source>
</evidence>
<name>A0ABT3CKE1_9MYCO</name>
<feature type="transmembrane region" description="Helical" evidence="1">
    <location>
        <begin position="34"/>
        <end position="61"/>
    </location>
</feature>
<dbReference type="RefSeq" id="WP_264071181.1">
    <property type="nucleotide sequence ID" value="NZ_JACKTY010000047.1"/>
</dbReference>
<dbReference type="Proteomes" id="UP001526201">
    <property type="component" value="Unassembled WGS sequence"/>
</dbReference>
<keyword evidence="1" id="KW-1133">Transmembrane helix</keyword>
<evidence type="ECO:0000313" key="2">
    <source>
        <dbReference type="EMBL" id="MCV7229915.1"/>
    </source>
</evidence>
<reference evidence="2 3" key="1">
    <citation type="journal article" date="2022" name="BMC Genomics">
        <title>Comparative genome analysis of mycobacteria focusing on tRNA and non-coding RNA.</title>
        <authorList>
            <person name="Behra P.R.K."/>
            <person name="Pettersson B.M.F."/>
            <person name="Ramesh M."/>
            <person name="Das S."/>
            <person name="Dasgupta S."/>
            <person name="Kirsebom L.A."/>
        </authorList>
    </citation>
    <scope>NUCLEOTIDE SEQUENCE [LARGE SCALE GENOMIC DNA]</scope>
    <source>
        <strain evidence="2 3">DSM 44078</strain>
    </source>
</reference>